<keyword evidence="1" id="KW-0802">TPR repeat</keyword>
<dbReference type="Gene3D" id="3.40.50.410">
    <property type="entry name" value="von Willebrand factor, type A domain"/>
    <property type="match status" value="1"/>
</dbReference>
<evidence type="ECO:0000256" key="3">
    <source>
        <dbReference type="SAM" id="Phobius"/>
    </source>
</evidence>
<feature type="domain" description="VWFA" evidence="4">
    <location>
        <begin position="719"/>
        <end position="893"/>
    </location>
</feature>
<dbReference type="PROSITE" id="PS50005">
    <property type="entry name" value="TPR"/>
    <property type="match status" value="1"/>
</dbReference>
<evidence type="ECO:0000313" key="6">
    <source>
        <dbReference type="Proteomes" id="UP000184510"/>
    </source>
</evidence>
<keyword evidence="6" id="KW-1185">Reference proteome</keyword>
<protein>
    <submittedName>
        <fullName evidence="5">Tetratricopeptide repeat-containing protein</fullName>
    </submittedName>
</protein>
<keyword evidence="3" id="KW-1133">Transmembrane helix</keyword>
<organism evidence="5 6">
    <name type="scientific">Rubritalea squalenifaciens DSM 18772</name>
    <dbReference type="NCBI Taxonomy" id="1123071"/>
    <lineage>
        <taxon>Bacteria</taxon>
        <taxon>Pseudomonadati</taxon>
        <taxon>Verrucomicrobiota</taxon>
        <taxon>Verrucomicrobiia</taxon>
        <taxon>Verrucomicrobiales</taxon>
        <taxon>Rubritaleaceae</taxon>
        <taxon>Rubritalea</taxon>
    </lineage>
</organism>
<dbReference type="InterPro" id="IPR051266">
    <property type="entry name" value="CLCR"/>
</dbReference>
<evidence type="ECO:0000256" key="1">
    <source>
        <dbReference type="PROSITE-ProRule" id="PRU00339"/>
    </source>
</evidence>
<dbReference type="Pfam" id="PF12034">
    <property type="entry name" value="YfbK_C"/>
    <property type="match status" value="1"/>
</dbReference>
<feature type="region of interest" description="Disordered" evidence="2">
    <location>
        <begin position="593"/>
        <end position="632"/>
    </location>
</feature>
<dbReference type="EMBL" id="FQYR01000002">
    <property type="protein sequence ID" value="SHI79849.1"/>
    <property type="molecule type" value="Genomic_DNA"/>
</dbReference>
<dbReference type="SMART" id="SM00327">
    <property type="entry name" value="VWA"/>
    <property type="match status" value="1"/>
</dbReference>
<dbReference type="SMART" id="SM00028">
    <property type="entry name" value="TPR"/>
    <property type="match status" value="3"/>
</dbReference>
<feature type="transmembrane region" description="Helical" evidence="3">
    <location>
        <begin position="115"/>
        <end position="132"/>
    </location>
</feature>
<dbReference type="Proteomes" id="UP000184510">
    <property type="component" value="Unassembled WGS sequence"/>
</dbReference>
<dbReference type="InterPro" id="IPR002035">
    <property type="entry name" value="VWF_A"/>
</dbReference>
<dbReference type="InterPro" id="IPR022156">
    <property type="entry name" value="Uncharacterised_YfbK_N"/>
</dbReference>
<dbReference type="InterPro" id="IPR036465">
    <property type="entry name" value="vWFA_dom_sf"/>
</dbReference>
<dbReference type="Pfam" id="PF12450">
    <property type="entry name" value="vWF_A"/>
    <property type="match status" value="1"/>
</dbReference>
<dbReference type="PANTHER" id="PTHR10579:SF43">
    <property type="entry name" value="ZINC FINGER (C3HC4-TYPE RING FINGER) FAMILY PROTEIN"/>
    <property type="match status" value="1"/>
</dbReference>
<feature type="repeat" description="TPR" evidence="1">
    <location>
        <begin position="407"/>
        <end position="440"/>
    </location>
</feature>
<dbReference type="AlphaFoldDB" id="A0A1M6E388"/>
<sequence length="1057" mass="117255">MSDDKIEAWNDPEVEARIIAMVMGEASDFEQAELQRLMQEDPALQRFHDEMLALHENIALASAPDQDDEWKLPPKRRSELLEHFGTKSEDETVALPTPLPLTSPYKTFKHQWRSATGIAACLVITVVIVAVMNPNQEIYRQVALASKEAPEIMSFSAGSDADMSQEKPEVANQVERKPSAPSSSMAEVIASQTKSPIIVPAPQMETNQPSIDFGDGDDFGGGWGNADGQLAKNEASHFARIAKEDAFSDEVRVEYGANYDYGISNESSKADLAKKKSTTAQEDPTARFSYRSGSSQMAKGSVGKTSAGVTVNDVRGGLKYDLAADITRSNAEDTADSQVILGNLIQREVAVRASRTNEADAAFLAGRKAYAEKDYETAIAEYRKAEAMLPAGPVAEQRRKAFQDHLHDGNIALSQQYRRTGRYQEARQLLQQVLEKDPSHSDAKQQLTYLESPIQTSPVLTYEHAKQVDEVRKGLYQAEGLTNLGRFDEAEEKYKEVLRSDRYNQAARRGLEKIAKLNSDYYRAAYDHTRSEMLRQVDQAWEIDVPPTLLYPTEYEPPELPNDTAQKSESYENLLANWMSEEQSVNNNDLTHLLPSLESDKTPDSESSTKKLEEKKQAPPLNEEIPAAEQPESTFSLNVSDVSFKLAQAAMLERNTWPAAESVRIEEFVNAFDYADPTPSMQEKVSCAIEQSVHPFRQQRNLMRISMSTAAQGRNQPLDLTILLDNSGSMDREDREAAVLKAMEVLGKQLGPNDRITLMSFALDTRLLADRITGDKAAGLVELVSRIPSEGGTNLEKAVKAAHKHALSSRRENSSSRVIILTDGAANLGNADPEKLTTMIEKMREHGIAFDACGIGTEGLDDGILEALTRKGDGRYYLINRAEDADAGFARQVAGALRPAAQNVKVQVIFNPDRVSKYRLLGFEKHRLKTEDFRNDKVDAAEMAAEESGSALYQFEPNPEGQGDIGEVFVRFRDMESGQMVERSWTIPYQKDATHLNEAKPSMQLAATAGLLADKLHGTDSGTTDFNQYNKVLGSLRAQFPSDQRVQQLIQMCEKTK</sequence>
<proteinExistence type="predicted"/>
<keyword evidence="3" id="KW-0472">Membrane</keyword>
<evidence type="ECO:0000313" key="5">
    <source>
        <dbReference type="EMBL" id="SHI79849.1"/>
    </source>
</evidence>
<dbReference type="InterPro" id="IPR021908">
    <property type="entry name" value="YfbK_C"/>
</dbReference>
<dbReference type="SUPFAM" id="SSF53300">
    <property type="entry name" value="vWA-like"/>
    <property type="match status" value="1"/>
</dbReference>
<dbReference type="PROSITE" id="PS50234">
    <property type="entry name" value="VWFA"/>
    <property type="match status" value="1"/>
</dbReference>
<dbReference type="Pfam" id="PF13519">
    <property type="entry name" value="VWA_2"/>
    <property type="match status" value="1"/>
</dbReference>
<dbReference type="RefSeq" id="WP_143158287.1">
    <property type="nucleotide sequence ID" value="NZ_FQYR01000002.1"/>
</dbReference>
<evidence type="ECO:0000256" key="2">
    <source>
        <dbReference type="SAM" id="MobiDB-lite"/>
    </source>
</evidence>
<dbReference type="SUPFAM" id="SSF48452">
    <property type="entry name" value="TPR-like"/>
    <property type="match status" value="1"/>
</dbReference>
<gene>
    <name evidence="5" type="ORF">SAMN02745181_0916</name>
</gene>
<evidence type="ECO:0000259" key="4">
    <source>
        <dbReference type="PROSITE" id="PS50234"/>
    </source>
</evidence>
<dbReference type="OrthoDB" id="185284at2"/>
<name>A0A1M6E388_9BACT</name>
<dbReference type="InterPro" id="IPR011990">
    <property type="entry name" value="TPR-like_helical_dom_sf"/>
</dbReference>
<reference evidence="5 6" key="1">
    <citation type="submission" date="2016-11" db="EMBL/GenBank/DDBJ databases">
        <authorList>
            <person name="Jaros S."/>
            <person name="Januszkiewicz K."/>
            <person name="Wedrychowicz H."/>
        </authorList>
    </citation>
    <scope>NUCLEOTIDE SEQUENCE [LARGE SCALE GENOMIC DNA]</scope>
    <source>
        <strain evidence="5 6">DSM 18772</strain>
    </source>
</reference>
<accession>A0A1M6E388</accession>
<feature type="compositionally biased region" description="Basic and acidic residues" evidence="2">
    <location>
        <begin position="598"/>
        <end position="617"/>
    </location>
</feature>
<dbReference type="PANTHER" id="PTHR10579">
    <property type="entry name" value="CALCIUM-ACTIVATED CHLORIDE CHANNEL REGULATOR"/>
    <property type="match status" value="1"/>
</dbReference>
<keyword evidence="3" id="KW-0812">Transmembrane</keyword>
<dbReference type="STRING" id="1123071.SAMN02745181_0916"/>
<dbReference type="InterPro" id="IPR019734">
    <property type="entry name" value="TPR_rpt"/>
</dbReference>
<dbReference type="InParanoid" id="A0A1M6E388"/>
<dbReference type="Gene3D" id="1.25.40.10">
    <property type="entry name" value="Tetratricopeptide repeat domain"/>
    <property type="match status" value="1"/>
</dbReference>